<proteinExistence type="predicted"/>
<reference evidence="2 3" key="1">
    <citation type="submission" date="2019-11" db="EMBL/GenBank/DDBJ databases">
        <title>Comparative genomics of hydrocarbon-degrading Desulfosarcina strains.</title>
        <authorList>
            <person name="Watanabe M."/>
            <person name="Kojima H."/>
            <person name="Fukui M."/>
        </authorList>
    </citation>
    <scope>NUCLEOTIDE SEQUENCE [LARGE SCALE GENOMIC DNA]</scope>
    <source>
        <strain evidence="2 3">28bB2T</strain>
    </source>
</reference>
<dbReference type="Proteomes" id="UP000425960">
    <property type="component" value="Chromosome"/>
</dbReference>
<feature type="transmembrane region" description="Helical" evidence="1">
    <location>
        <begin position="47"/>
        <end position="64"/>
    </location>
</feature>
<dbReference type="KEGG" id="dov:DSCO28_55960"/>
<sequence length="79" mass="9113">MNSGLRASEWRLSNLKNSINSYATNYNWLGSNNANSCEQIMRTGFEWGLWIAICSIVVAAAKFIDEYHIRNEIRSKIRD</sequence>
<keyword evidence="1" id="KW-0812">Transmembrane</keyword>
<protein>
    <submittedName>
        <fullName evidence="2">Uncharacterized protein</fullName>
    </submittedName>
</protein>
<evidence type="ECO:0000313" key="3">
    <source>
        <dbReference type="Proteomes" id="UP000425960"/>
    </source>
</evidence>
<dbReference type="AlphaFoldDB" id="A0A5K7ZY60"/>
<accession>A0A5K7ZY60</accession>
<name>A0A5K7ZY60_9BACT</name>
<evidence type="ECO:0000313" key="2">
    <source>
        <dbReference type="EMBL" id="BBO85030.1"/>
    </source>
</evidence>
<gene>
    <name evidence="2" type="ORF">DSCO28_55960</name>
</gene>
<organism evidence="2 3">
    <name type="scientific">Desulfosarcina ovata subsp. sediminis</name>
    <dbReference type="NCBI Taxonomy" id="885957"/>
    <lineage>
        <taxon>Bacteria</taxon>
        <taxon>Pseudomonadati</taxon>
        <taxon>Thermodesulfobacteriota</taxon>
        <taxon>Desulfobacteria</taxon>
        <taxon>Desulfobacterales</taxon>
        <taxon>Desulfosarcinaceae</taxon>
        <taxon>Desulfosarcina</taxon>
    </lineage>
</organism>
<evidence type="ECO:0000256" key="1">
    <source>
        <dbReference type="SAM" id="Phobius"/>
    </source>
</evidence>
<keyword evidence="1" id="KW-1133">Transmembrane helix</keyword>
<keyword evidence="1" id="KW-0472">Membrane</keyword>
<dbReference type="EMBL" id="AP021876">
    <property type="protein sequence ID" value="BBO85030.1"/>
    <property type="molecule type" value="Genomic_DNA"/>
</dbReference>